<name>U4KXW8_PYROM</name>
<dbReference type="PANTHER" id="PTHR10730:SF53">
    <property type="entry name" value="GLYCOSYLTRANSFERASE 25 FAMILY MEMBER"/>
    <property type="match status" value="1"/>
</dbReference>
<feature type="transmembrane region" description="Helical" evidence="5">
    <location>
        <begin position="12"/>
        <end position="31"/>
    </location>
</feature>
<keyword evidence="5" id="KW-0472">Membrane</keyword>
<keyword evidence="5" id="KW-0812">Transmembrane</keyword>
<evidence type="ECO:0000313" key="8">
    <source>
        <dbReference type="Proteomes" id="UP000018144"/>
    </source>
</evidence>
<dbReference type="Proteomes" id="UP000018144">
    <property type="component" value="Unassembled WGS sequence"/>
</dbReference>
<keyword evidence="2 7" id="KW-0328">Glycosyltransferase</keyword>
<comment type="similarity">
    <text evidence="1">Belongs to the glycosyltransferase 25 family.</text>
</comment>
<evidence type="ECO:0000313" key="7">
    <source>
        <dbReference type="EMBL" id="CCX06375.1"/>
    </source>
</evidence>
<evidence type="ECO:0000256" key="4">
    <source>
        <dbReference type="SAM" id="MobiDB-lite"/>
    </source>
</evidence>
<feature type="domain" description="Glycosyl transferase family 25" evidence="6">
    <location>
        <begin position="75"/>
        <end position="288"/>
    </location>
</feature>
<gene>
    <name evidence="7" type="ORF">PCON_05962</name>
</gene>
<dbReference type="STRING" id="1076935.U4KXW8"/>
<dbReference type="GO" id="GO:0016757">
    <property type="term" value="F:glycosyltransferase activity"/>
    <property type="evidence" value="ECO:0007669"/>
    <property type="project" value="UniProtKB-KW"/>
</dbReference>
<dbReference type="CDD" id="cd06532">
    <property type="entry name" value="Glyco_transf_25"/>
    <property type="match status" value="1"/>
</dbReference>
<dbReference type="OMA" id="YDREDAM"/>
<dbReference type="EMBL" id="HF935287">
    <property type="protein sequence ID" value="CCX06375.1"/>
    <property type="molecule type" value="Genomic_DNA"/>
</dbReference>
<evidence type="ECO:0000256" key="2">
    <source>
        <dbReference type="ARBA" id="ARBA00022676"/>
    </source>
</evidence>
<dbReference type="InterPro" id="IPR050757">
    <property type="entry name" value="Collagen_mod_GT25"/>
</dbReference>
<keyword evidence="5" id="KW-1133">Transmembrane helix</keyword>
<dbReference type="OrthoDB" id="47375at2759"/>
<evidence type="ECO:0000256" key="5">
    <source>
        <dbReference type="SAM" id="Phobius"/>
    </source>
</evidence>
<feature type="compositionally biased region" description="Basic and acidic residues" evidence="4">
    <location>
        <begin position="331"/>
        <end position="341"/>
    </location>
</feature>
<accession>U4KXW8</accession>
<feature type="region of interest" description="Disordered" evidence="4">
    <location>
        <begin position="34"/>
        <end position="54"/>
    </location>
</feature>
<dbReference type="InterPro" id="IPR002654">
    <property type="entry name" value="Glyco_trans_25"/>
</dbReference>
<dbReference type="eggNOG" id="KOG4179">
    <property type="taxonomic scope" value="Eukaryota"/>
</dbReference>
<proteinExistence type="inferred from homology"/>
<reference evidence="7 8" key="1">
    <citation type="journal article" date="2013" name="PLoS Genet.">
        <title>The genome and development-dependent transcriptomes of Pyronema confluens: a window into fungal evolution.</title>
        <authorList>
            <person name="Traeger S."/>
            <person name="Altegoer F."/>
            <person name="Freitag M."/>
            <person name="Gabaldon T."/>
            <person name="Kempken F."/>
            <person name="Kumar A."/>
            <person name="Marcet-Houben M."/>
            <person name="Poggeler S."/>
            <person name="Stajich J.E."/>
            <person name="Nowrousian M."/>
        </authorList>
    </citation>
    <scope>NUCLEOTIDE SEQUENCE [LARGE SCALE GENOMIC DNA]</scope>
    <source>
        <strain evidence="8">CBS 100304</strain>
        <tissue evidence="7">Vegetative mycelium</tissue>
    </source>
</reference>
<keyword evidence="3 7" id="KW-0808">Transferase</keyword>
<organism evidence="7 8">
    <name type="scientific">Pyronema omphalodes (strain CBS 100304)</name>
    <name type="common">Pyronema confluens</name>
    <dbReference type="NCBI Taxonomy" id="1076935"/>
    <lineage>
        <taxon>Eukaryota</taxon>
        <taxon>Fungi</taxon>
        <taxon>Dikarya</taxon>
        <taxon>Ascomycota</taxon>
        <taxon>Pezizomycotina</taxon>
        <taxon>Pezizomycetes</taxon>
        <taxon>Pezizales</taxon>
        <taxon>Pyronemataceae</taxon>
        <taxon>Pyronema</taxon>
    </lineage>
</organism>
<protein>
    <submittedName>
        <fullName evidence="7">Similar to Procollagen galactosyltransferase 2 acc. no. Q6NVG7</fullName>
    </submittedName>
</protein>
<feature type="region of interest" description="Disordered" evidence="4">
    <location>
        <begin position="319"/>
        <end position="357"/>
    </location>
</feature>
<evidence type="ECO:0000259" key="6">
    <source>
        <dbReference type="Pfam" id="PF01755"/>
    </source>
</evidence>
<evidence type="ECO:0000256" key="3">
    <source>
        <dbReference type="ARBA" id="ARBA00022679"/>
    </source>
</evidence>
<sequence length="357" mass="39734">MAGYRLTMGSWVPITMLMCCFIYGGILLTTNSPRPLSSSSRSDAPRHRSHRGGYSAYKAPGDQSVYNRTLGFGEVFYLSLPSRTDRQDAVELLAAYSNVSVTYVPGVDGNSIVEKAKPTKSQVTVAELGTWRAHANIWKKVMHSTEYEAALILEDDIDWDDNFAPILERLTKHLPKAGSSPPYGHEAWDVLWLGACLHTVKPESGGQKAKVIRYDDPMAPNRSEMREYDRKYFDEHPELGGPYKDSGERVIHEAYQPVCTMAYAVTKKGAQRLLYHIGYRQLDGPVDLAMAWATSAGRIKGWIVWPPLITAWRLGGPKDSDIQKSNSPSKGNDDGHSDGIKKSARKAMAAHFMTPRN</sequence>
<keyword evidence="8" id="KW-1185">Reference proteome</keyword>
<dbReference type="PANTHER" id="PTHR10730">
    <property type="entry name" value="PROCOLLAGEN-LYSINE,2-OXOGLUTARATE 5-DIOXYGENASE/GLYCOSYLTRANSFERASE 25 FAMILY MEMBER"/>
    <property type="match status" value="1"/>
</dbReference>
<dbReference type="Pfam" id="PF01755">
    <property type="entry name" value="Glyco_transf_25"/>
    <property type="match status" value="1"/>
</dbReference>
<evidence type="ECO:0000256" key="1">
    <source>
        <dbReference type="ARBA" id="ARBA00006721"/>
    </source>
</evidence>
<dbReference type="AlphaFoldDB" id="U4KXW8"/>